<organism evidence="2 3">
    <name type="scientific">Legionella dresdenensis</name>
    <dbReference type="NCBI Taxonomy" id="450200"/>
    <lineage>
        <taxon>Bacteria</taxon>
        <taxon>Pseudomonadati</taxon>
        <taxon>Pseudomonadota</taxon>
        <taxon>Gammaproteobacteria</taxon>
        <taxon>Legionellales</taxon>
        <taxon>Legionellaceae</taxon>
        <taxon>Legionella</taxon>
    </lineage>
</organism>
<keyword evidence="3" id="KW-1185">Reference proteome</keyword>
<gene>
    <name evidence="2" type="ORF">ACFORL_04830</name>
</gene>
<dbReference type="SUPFAM" id="SSF141571">
    <property type="entry name" value="Pentapeptide repeat-like"/>
    <property type="match status" value="1"/>
</dbReference>
<proteinExistence type="predicted"/>
<dbReference type="RefSeq" id="WP_382341629.1">
    <property type="nucleotide sequence ID" value="NZ_JBHSAB010000004.1"/>
</dbReference>
<evidence type="ECO:0000259" key="1">
    <source>
        <dbReference type="Pfam" id="PF16289"/>
    </source>
</evidence>
<evidence type="ECO:0000313" key="3">
    <source>
        <dbReference type="Proteomes" id="UP001595758"/>
    </source>
</evidence>
<feature type="domain" description="DUF4935" evidence="1">
    <location>
        <begin position="3"/>
        <end position="182"/>
    </location>
</feature>
<dbReference type="Gene3D" id="2.160.20.80">
    <property type="entry name" value="E3 ubiquitin-protein ligase SopA"/>
    <property type="match status" value="1"/>
</dbReference>
<dbReference type="InterPro" id="IPR029060">
    <property type="entry name" value="PIN-like_dom_sf"/>
</dbReference>
<dbReference type="SUPFAM" id="SSF88723">
    <property type="entry name" value="PIN domain-like"/>
    <property type="match status" value="1"/>
</dbReference>
<dbReference type="InterPro" id="IPR032557">
    <property type="entry name" value="DUF4935"/>
</dbReference>
<dbReference type="PANTHER" id="PTHR14136">
    <property type="entry name" value="BTB_POZ DOMAIN-CONTAINING PROTEIN KCTD9"/>
    <property type="match status" value="1"/>
</dbReference>
<accession>A0ABV8CE24</accession>
<sequence>MNLFIDTNIFLSFFHLSKDDLEEIHKLIVLLEQNEIKLWITKQVMDEFYRNRENKISDAIKKLKEQRLNGQFPQFCKEYEDYRLIKCYEKKYNQHFDILMSKIHADITNNTFKADENINELFSKSRIIEINYNVVDRAIFRVNIGNPPGKNDLLGDAINWECLLQNIPDSECLYIVTDDKDYYSLLDDNKLKQFLKQEWEERKQSNVFSYRRLSQFFKEHFPDIKLATELEKELAIKVLEKSAAIHEIYQAVESLSEYTEFNQSQIDKMLQASLNNPQIYHLLGNAIIKRFYKSITNSNYNIIDKDLAQRVLYALNNCELIDYYSNNPSEHDYFKTYTENAKKISKINHISKKEAYNLLAKHAKSKDWLLLQEKIKVSLQRLFYLYRENCDKFITDGFVLLRNECRTLLKHDIGKEKIKKDLLKCAYVNNRFQLSSLYLRGLNFDYRKHKGSLNIIENWNWCAGIEMNFSYSVFVYLHFTWSVFINSDFEFTQFSLRSEATKRVLYSNHFQEVVFIDCNLENADLSESYARDAIFFNCKFNNADLSKLKGFMSMFAYCTMKGVHFNDAQLISSNFDGADLTDAQFINANLRGASLRYANLKGANFYNTDLRGADLTGCKNASLEGALLGQFETTD</sequence>
<dbReference type="InterPro" id="IPR051082">
    <property type="entry name" value="Pentapeptide-BTB/POZ_domain"/>
</dbReference>
<reference evidence="3" key="1">
    <citation type="journal article" date="2019" name="Int. J. Syst. Evol. Microbiol.">
        <title>The Global Catalogue of Microorganisms (GCM) 10K type strain sequencing project: providing services to taxonomists for standard genome sequencing and annotation.</title>
        <authorList>
            <consortium name="The Broad Institute Genomics Platform"/>
            <consortium name="The Broad Institute Genome Sequencing Center for Infectious Disease"/>
            <person name="Wu L."/>
            <person name="Ma J."/>
        </authorList>
    </citation>
    <scope>NUCLEOTIDE SEQUENCE [LARGE SCALE GENOMIC DNA]</scope>
    <source>
        <strain evidence="3">CCUG 59858</strain>
    </source>
</reference>
<dbReference type="InterPro" id="IPR001646">
    <property type="entry name" value="5peptide_repeat"/>
</dbReference>
<dbReference type="Proteomes" id="UP001595758">
    <property type="component" value="Unassembled WGS sequence"/>
</dbReference>
<dbReference type="EMBL" id="JBHSAB010000004">
    <property type="protein sequence ID" value="MFC3908399.1"/>
    <property type="molecule type" value="Genomic_DNA"/>
</dbReference>
<dbReference type="PANTHER" id="PTHR14136:SF17">
    <property type="entry name" value="BTB_POZ DOMAIN-CONTAINING PROTEIN KCTD9"/>
    <property type="match status" value="1"/>
</dbReference>
<dbReference type="Pfam" id="PF16289">
    <property type="entry name" value="PIN_12"/>
    <property type="match status" value="1"/>
</dbReference>
<dbReference type="Pfam" id="PF00805">
    <property type="entry name" value="Pentapeptide"/>
    <property type="match status" value="2"/>
</dbReference>
<evidence type="ECO:0000313" key="2">
    <source>
        <dbReference type="EMBL" id="MFC3908399.1"/>
    </source>
</evidence>
<protein>
    <submittedName>
        <fullName evidence="2">PIN domain-containing protein</fullName>
    </submittedName>
</protein>
<comment type="caution">
    <text evidence="2">The sequence shown here is derived from an EMBL/GenBank/DDBJ whole genome shotgun (WGS) entry which is preliminary data.</text>
</comment>
<name>A0ABV8CE24_9GAMM</name>